<evidence type="ECO:0000256" key="1">
    <source>
        <dbReference type="SAM" id="MobiDB-lite"/>
    </source>
</evidence>
<evidence type="ECO:0000313" key="2">
    <source>
        <dbReference type="EMBL" id="TCG04170.1"/>
    </source>
</evidence>
<sequence length="237" mass="26571">MAACGRCSGEERRMDYVMKEVPGMLHRRLVLLVGTSRHVGFRRDRIVWQKSVPKQQAWRVVLAEVDSTNSVFFFGYLPTGPSDEQLAQWVDACLRACVADQISVGPKEIDISRKLLGDNPRTVAALASQSLKVVCTTDSFDAGVHHAAEAADEVLGHYMWEAAFNQLPPMRAPEGWIDEGMPPLAGVSGRSDEVGLLFLQNFLRRHLRFHGLDPETVDERLPRQKARLAAPRKQSRR</sequence>
<gene>
    <name evidence="2" type="ORF">BZM27_42875</name>
</gene>
<dbReference type="EMBL" id="MWML01000282">
    <property type="protein sequence ID" value="TCG04170.1"/>
    <property type="molecule type" value="Genomic_DNA"/>
</dbReference>
<accession>A0A4R0X9B7</accession>
<comment type="caution">
    <text evidence="2">The sequence shown here is derived from an EMBL/GenBank/DDBJ whole genome shotgun (WGS) entry which is preliminary data.</text>
</comment>
<evidence type="ECO:0000313" key="3">
    <source>
        <dbReference type="Proteomes" id="UP000294200"/>
    </source>
</evidence>
<dbReference type="Proteomes" id="UP000294200">
    <property type="component" value="Unassembled WGS sequence"/>
</dbReference>
<protein>
    <submittedName>
        <fullName evidence="2">Uncharacterized protein</fullName>
    </submittedName>
</protein>
<reference evidence="2 3" key="1">
    <citation type="submission" date="2017-02" db="EMBL/GenBank/DDBJ databases">
        <title>Paraburkholderia sophoroidis sp. nov. and Paraburkholderia steynii sp. nov. rhizobial symbionts of the fynbos legume Hypocalyptus sophoroides.</title>
        <authorList>
            <person name="Steenkamp E.T."/>
            <person name="Beukes C.W."/>
            <person name="Van Zyl E."/>
            <person name="Avontuur J."/>
            <person name="Chan W.Y."/>
            <person name="Hassen A."/>
            <person name="Palmer M."/>
            <person name="Mthombeni L."/>
            <person name="Phalane F."/>
            <person name="Sereme K."/>
            <person name="Venter S.N."/>
        </authorList>
    </citation>
    <scope>NUCLEOTIDE SEQUENCE [LARGE SCALE GENOMIC DNA]</scope>
    <source>
        <strain evidence="2 3">HC1.1ba</strain>
    </source>
</reference>
<organism evidence="2 3">
    <name type="scientific">Paraburkholderia steynii</name>
    <dbReference type="NCBI Taxonomy" id="1245441"/>
    <lineage>
        <taxon>Bacteria</taxon>
        <taxon>Pseudomonadati</taxon>
        <taxon>Pseudomonadota</taxon>
        <taxon>Betaproteobacteria</taxon>
        <taxon>Burkholderiales</taxon>
        <taxon>Burkholderiaceae</taxon>
        <taxon>Paraburkholderia</taxon>
    </lineage>
</organism>
<dbReference type="AlphaFoldDB" id="A0A4R0X9B7"/>
<proteinExistence type="predicted"/>
<feature type="region of interest" description="Disordered" evidence="1">
    <location>
        <begin position="218"/>
        <end position="237"/>
    </location>
</feature>
<name>A0A4R0X9B7_9BURK</name>
<keyword evidence="3" id="KW-1185">Reference proteome</keyword>